<feature type="chain" id="PRO_5039692912" evidence="1">
    <location>
        <begin position="28"/>
        <end position="227"/>
    </location>
</feature>
<feature type="domain" description="SGNH hydrolase-type esterase" evidence="2">
    <location>
        <begin position="44"/>
        <end position="207"/>
    </location>
</feature>
<dbReference type="STRING" id="683260.SAMN05421874_114102"/>
<dbReference type="OrthoDB" id="8215557at2"/>
<protein>
    <submittedName>
        <fullName evidence="3">Lysophospholipase L1</fullName>
    </submittedName>
</protein>
<dbReference type="InterPro" id="IPR051532">
    <property type="entry name" value="Ester_Hydrolysis_Enzymes"/>
</dbReference>
<dbReference type="Gene3D" id="3.40.50.1110">
    <property type="entry name" value="SGNH hydrolase"/>
    <property type="match status" value="1"/>
</dbReference>
<evidence type="ECO:0000256" key="1">
    <source>
        <dbReference type="SAM" id="SignalP"/>
    </source>
</evidence>
<dbReference type="CDD" id="cd00229">
    <property type="entry name" value="SGNH_hydrolase"/>
    <property type="match status" value="1"/>
</dbReference>
<gene>
    <name evidence="3" type="ORF">SAMN05421874_114102</name>
</gene>
<organism evidence="3 4">
    <name type="scientific">Nonomuraea maritima</name>
    <dbReference type="NCBI Taxonomy" id="683260"/>
    <lineage>
        <taxon>Bacteria</taxon>
        <taxon>Bacillati</taxon>
        <taxon>Actinomycetota</taxon>
        <taxon>Actinomycetes</taxon>
        <taxon>Streptosporangiales</taxon>
        <taxon>Streptosporangiaceae</taxon>
        <taxon>Nonomuraea</taxon>
    </lineage>
</organism>
<proteinExistence type="predicted"/>
<keyword evidence="4" id="KW-1185">Reference proteome</keyword>
<name>A0A1G9GJK9_9ACTN</name>
<dbReference type="Proteomes" id="UP000198683">
    <property type="component" value="Unassembled WGS sequence"/>
</dbReference>
<reference evidence="3 4" key="1">
    <citation type="submission" date="2016-10" db="EMBL/GenBank/DDBJ databases">
        <authorList>
            <person name="de Groot N.N."/>
        </authorList>
    </citation>
    <scope>NUCLEOTIDE SEQUENCE [LARGE SCALE GENOMIC DNA]</scope>
    <source>
        <strain evidence="3 4">CGMCC 4.5681</strain>
    </source>
</reference>
<dbReference type="Pfam" id="PF13472">
    <property type="entry name" value="Lipase_GDSL_2"/>
    <property type="match status" value="1"/>
</dbReference>
<evidence type="ECO:0000313" key="4">
    <source>
        <dbReference type="Proteomes" id="UP000198683"/>
    </source>
</evidence>
<dbReference type="PROSITE" id="PS51257">
    <property type="entry name" value="PROKAR_LIPOPROTEIN"/>
    <property type="match status" value="1"/>
</dbReference>
<sequence>MRGWRIGPRIPPAATLFGIFLVLSACAANGVPRDAPPAARVVMFLGDSFTVGSGPVPPWETYASETARLMGGQPIIAGASGTGYLSEGRVGRTFQRSFEVELAWRPAPDLLVIAGGHNDRRWSAVKVRKAADRLLAEVRGHWPGTDVVVVGPLWMGEPPKKAYEVRDVLAKAARDGGVAFVDPMARRWPLEVALPDGVHPTHTGHERIAAWLAGELGRRPSAGHQGP</sequence>
<dbReference type="SUPFAM" id="SSF52266">
    <property type="entry name" value="SGNH hydrolase"/>
    <property type="match status" value="1"/>
</dbReference>
<dbReference type="PANTHER" id="PTHR30383:SF29">
    <property type="entry name" value="SGNH HYDROLASE-TYPE ESTERASE DOMAIN-CONTAINING PROTEIN"/>
    <property type="match status" value="1"/>
</dbReference>
<evidence type="ECO:0000259" key="2">
    <source>
        <dbReference type="Pfam" id="PF13472"/>
    </source>
</evidence>
<keyword evidence="1" id="KW-0732">Signal</keyword>
<dbReference type="EMBL" id="FNFB01000014">
    <property type="protein sequence ID" value="SDL00859.1"/>
    <property type="molecule type" value="Genomic_DNA"/>
</dbReference>
<dbReference type="AlphaFoldDB" id="A0A1G9GJK9"/>
<dbReference type="InterPro" id="IPR036514">
    <property type="entry name" value="SGNH_hydro_sf"/>
</dbReference>
<accession>A0A1G9GJK9</accession>
<evidence type="ECO:0000313" key="3">
    <source>
        <dbReference type="EMBL" id="SDL00859.1"/>
    </source>
</evidence>
<dbReference type="InterPro" id="IPR013830">
    <property type="entry name" value="SGNH_hydro"/>
</dbReference>
<dbReference type="PANTHER" id="PTHR30383">
    <property type="entry name" value="THIOESTERASE 1/PROTEASE 1/LYSOPHOSPHOLIPASE L1"/>
    <property type="match status" value="1"/>
</dbReference>
<feature type="signal peptide" evidence="1">
    <location>
        <begin position="1"/>
        <end position="27"/>
    </location>
</feature>